<dbReference type="EMBL" id="CP132942">
    <property type="protein sequence ID" value="XCB31570.1"/>
    <property type="molecule type" value="Genomic_DNA"/>
</dbReference>
<name>A0AAU7ZKN9_9BACT</name>
<organism evidence="3">
    <name type="scientific">Tunturiibacter psychrotolerans</name>
    <dbReference type="NCBI Taxonomy" id="3069686"/>
    <lineage>
        <taxon>Bacteria</taxon>
        <taxon>Pseudomonadati</taxon>
        <taxon>Acidobacteriota</taxon>
        <taxon>Terriglobia</taxon>
        <taxon>Terriglobales</taxon>
        <taxon>Acidobacteriaceae</taxon>
        <taxon>Tunturiibacter</taxon>
    </lineage>
</organism>
<evidence type="ECO:0000256" key="1">
    <source>
        <dbReference type="ARBA" id="ARBA00038310"/>
    </source>
</evidence>
<dbReference type="SUPFAM" id="SSF51556">
    <property type="entry name" value="Metallo-dependent hydrolases"/>
    <property type="match status" value="1"/>
</dbReference>
<protein>
    <submittedName>
        <fullName evidence="3">Amidohydrolase family protein</fullName>
    </submittedName>
</protein>
<sequence>MGIDGVVSVQARQSIEETRWLLELAEAQPEGERWICGVVGWAPLTRPKFPAVLEELRRHRLLKGLRHVLQAEPDDYMLRDAFNEGIAAVGRAGLVYDVLVVNHMLPQVIDMVDRHPNQIFVLDHMAKPSIAAGALEPWSNQIRELAKREHVYCKVSGLVTEAAWQTWAADDLRPYFDLSLEAFGPQRLMAGSDCPVCTVASSYERWFATGPAAFGPYGFGKGLHLWSGRSKCLSTRRRTGFLFEELRDETSS</sequence>
<dbReference type="InterPro" id="IPR006680">
    <property type="entry name" value="Amidohydro-rel"/>
</dbReference>
<dbReference type="Gene3D" id="3.20.20.140">
    <property type="entry name" value="Metal-dependent hydrolases"/>
    <property type="match status" value="1"/>
</dbReference>
<dbReference type="InterPro" id="IPR032466">
    <property type="entry name" value="Metal_Hydrolase"/>
</dbReference>
<dbReference type="PANTHER" id="PTHR43569">
    <property type="entry name" value="AMIDOHYDROLASE"/>
    <property type="match status" value="1"/>
</dbReference>
<dbReference type="GO" id="GO:0016787">
    <property type="term" value="F:hydrolase activity"/>
    <property type="evidence" value="ECO:0007669"/>
    <property type="project" value="InterPro"/>
</dbReference>
<comment type="similarity">
    <text evidence="1">Belongs to the metallo-dependent hydrolases superfamily.</text>
</comment>
<evidence type="ECO:0000259" key="2">
    <source>
        <dbReference type="Pfam" id="PF04909"/>
    </source>
</evidence>
<reference evidence="3" key="2">
    <citation type="journal article" date="2024" name="Environ. Microbiol.">
        <title>Genome analysis and description of Tunturibacter gen. nov. expands the diversity of Terriglobia in tundra soils.</title>
        <authorList>
            <person name="Messyasz A."/>
            <person name="Mannisto M.K."/>
            <person name="Kerkhof L.J."/>
            <person name="Haggblom M.M."/>
        </authorList>
    </citation>
    <scope>NUCLEOTIDE SEQUENCE</scope>
    <source>
        <strain evidence="3">X5P6</strain>
    </source>
</reference>
<feature type="domain" description="Amidohydrolase-related" evidence="2">
    <location>
        <begin position="16"/>
        <end position="207"/>
    </location>
</feature>
<dbReference type="PANTHER" id="PTHR43569:SF2">
    <property type="entry name" value="AMIDOHYDROLASE-RELATED DOMAIN-CONTAINING PROTEIN"/>
    <property type="match status" value="1"/>
</dbReference>
<dbReference type="Pfam" id="PF04909">
    <property type="entry name" value="Amidohydro_2"/>
    <property type="match status" value="1"/>
</dbReference>
<evidence type="ECO:0000313" key="3">
    <source>
        <dbReference type="EMBL" id="XCB31570.1"/>
    </source>
</evidence>
<accession>A0AAU7ZKN9</accession>
<gene>
    <name evidence="3" type="ORF">RBB77_14040</name>
</gene>
<dbReference type="KEGG" id="tpsc:RBB77_14040"/>
<dbReference type="RefSeq" id="WP_353062415.1">
    <property type="nucleotide sequence ID" value="NZ_CP132942.1"/>
</dbReference>
<reference evidence="3" key="1">
    <citation type="submission" date="2023-08" db="EMBL/GenBank/DDBJ databases">
        <authorList>
            <person name="Messyasz A."/>
            <person name="Mannisto M.K."/>
            <person name="Kerkhof L.J."/>
            <person name="Haggblom M."/>
        </authorList>
    </citation>
    <scope>NUCLEOTIDE SEQUENCE</scope>
    <source>
        <strain evidence="3">X5P6</strain>
    </source>
</reference>
<dbReference type="InterPro" id="IPR052350">
    <property type="entry name" value="Metallo-dep_Lactonases"/>
</dbReference>
<dbReference type="AlphaFoldDB" id="A0AAU7ZKN9"/>
<proteinExistence type="inferred from homology"/>